<dbReference type="GO" id="GO:0061710">
    <property type="term" value="F:L-threonylcarbamoyladenylate synthase"/>
    <property type="evidence" value="ECO:0007669"/>
    <property type="project" value="UniProtKB-EC"/>
</dbReference>
<dbReference type="PANTHER" id="PTHR17490">
    <property type="entry name" value="SUA5"/>
    <property type="match status" value="1"/>
</dbReference>
<evidence type="ECO:0000256" key="11">
    <source>
        <dbReference type="ARBA" id="ARBA00048366"/>
    </source>
</evidence>
<evidence type="ECO:0000256" key="9">
    <source>
        <dbReference type="ARBA" id="ARBA00022840"/>
    </source>
</evidence>
<dbReference type="OrthoDB" id="9814580at2"/>
<dbReference type="RefSeq" id="WP_118365563.1">
    <property type="nucleotide sequence ID" value="NZ_QRPK01000023.1"/>
</dbReference>
<feature type="domain" description="YrdC-like" evidence="12">
    <location>
        <begin position="8"/>
        <end position="191"/>
    </location>
</feature>
<dbReference type="Gene3D" id="3.90.870.10">
    <property type="entry name" value="DHBP synthase"/>
    <property type="match status" value="1"/>
</dbReference>
<dbReference type="EMBL" id="QRPK01000023">
    <property type="protein sequence ID" value="RHM11102.1"/>
    <property type="molecule type" value="Genomic_DNA"/>
</dbReference>
<evidence type="ECO:0000313" key="13">
    <source>
        <dbReference type="EMBL" id="RHM11102.1"/>
    </source>
</evidence>
<comment type="catalytic activity">
    <reaction evidence="11">
        <text>L-threonine + hydrogencarbonate + ATP = L-threonylcarbamoyladenylate + diphosphate + H2O</text>
        <dbReference type="Rhea" id="RHEA:36407"/>
        <dbReference type="ChEBI" id="CHEBI:15377"/>
        <dbReference type="ChEBI" id="CHEBI:17544"/>
        <dbReference type="ChEBI" id="CHEBI:30616"/>
        <dbReference type="ChEBI" id="CHEBI:33019"/>
        <dbReference type="ChEBI" id="CHEBI:57926"/>
        <dbReference type="ChEBI" id="CHEBI:73682"/>
        <dbReference type="EC" id="2.7.7.87"/>
    </reaction>
</comment>
<comment type="caution">
    <text evidence="13">The sequence shown here is derived from an EMBL/GenBank/DDBJ whole genome shotgun (WGS) entry which is preliminary data.</text>
</comment>
<evidence type="ECO:0000256" key="8">
    <source>
        <dbReference type="ARBA" id="ARBA00022741"/>
    </source>
</evidence>
<dbReference type="GO" id="GO:0005524">
    <property type="term" value="F:ATP binding"/>
    <property type="evidence" value="ECO:0007669"/>
    <property type="project" value="UniProtKB-KW"/>
</dbReference>
<evidence type="ECO:0000256" key="7">
    <source>
        <dbReference type="ARBA" id="ARBA00022695"/>
    </source>
</evidence>
<evidence type="ECO:0000256" key="6">
    <source>
        <dbReference type="ARBA" id="ARBA00022694"/>
    </source>
</evidence>
<keyword evidence="6" id="KW-0819">tRNA processing</keyword>
<evidence type="ECO:0000256" key="10">
    <source>
        <dbReference type="ARBA" id="ARBA00029774"/>
    </source>
</evidence>
<dbReference type="GO" id="GO:0006450">
    <property type="term" value="P:regulation of translational fidelity"/>
    <property type="evidence" value="ECO:0007669"/>
    <property type="project" value="TreeGrafter"/>
</dbReference>
<dbReference type="AlphaFoldDB" id="A0A415PEC3"/>
<dbReference type="PROSITE" id="PS51163">
    <property type="entry name" value="YRDC"/>
    <property type="match status" value="1"/>
</dbReference>
<protein>
    <recommendedName>
        <fullName evidence="10">L-threonylcarbamoyladenylate synthase</fullName>
        <ecNumber evidence="3">2.7.7.87</ecNumber>
    </recommendedName>
    <alternativeName>
        <fullName evidence="10">L-threonylcarbamoyladenylate synthase</fullName>
    </alternativeName>
</protein>
<name>A0A415PEC3_9FIRM</name>
<dbReference type="SUPFAM" id="SSF55821">
    <property type="entry name" value="YrdC/RibB"/>
    <property type="match status" value="1"/>
</dbReference>
<dbReference type="GO" id="GO:0008033">
    <property type="term" value="P:tRNA processing"/>
    <property type="evidence" value="ECO:0007669"/>
    <property type="project" value="UniProtKB-KW"/>
</dbReference>
<evidence type="ECO:0000313" key="14">
    <source>
        <dbReference type="Proteomes" id="UP000284868"/>
    </source>
</evidence>
<dbReference type="GO" id="GO:0005737">
    <property type="term" value="C:cytoplasm"/>
    <property type="evidence" value="ECO:0007669"/>
    <property type="project" value="UniProtKB-SubCell"/>
</dbReference>
<dbReference type="GO" id="GO:0000049">
    <property type="term" value="F:tRNA binding"/>
    <property type="evidence" value="ECO:0007669"/>
    <property type="project" value="TreeGrafter"/>
</dbReference>
<comment type="similarity">
    <text evidence="2">Belongs to the SUA5 family.</text>
</comment>
<evidence type="ECO:0000256" key="3">
    <source>
        <dbReference type="ARBA" id="ARBA00012584"/>
    </source>
</evidence>
<comment type="subcellular location">
    <subcellularLocation>
        <location evidence="1">Cytoplasm</location>
    </subcellularLocation>
</comment>
<keyword evidence="4" id="KW-0963">Cytoplasm</keyword>
<proteinExistence type="inferred from homology"/>
<evidence type="ECO:0000256" key="5">
    <source>
        <dbReference type="ARBA" id="ARBA00022679"/>
    </source>
</evidence>
<dbReference type="InterPro" id="IPR050156">
    <property type="entry name" value="TC-AMP_synthase_SUA5"/>
</dbReference>
<dbReference type="InterPro" id="IPR006070">
    <property type="entry name" value="Sua5-like_dom"/>
</dbReference>
<keyword evidence="14" id="KW-1185">Reference proteome</keyword>
<evidence type="ECO:0000256" key="4">
    <source>
        <dbReference type="ARBA" id="ARBA00022490"/>
    </source>
</evidence>
<organism evidence="13 14">
    <name type="scientific">Amedibacillus dolichus</name>
    <dbReference type="NCBI Taxonomy" id="31971"/>
    <lineage>
        <taxon>Bacteria</taxon>
        <taxon>Bacillati</taxon>
        <taxon>Bacillota</taxon>
        <taxon>Erysipelotrichia</taxon>
        <taxon>Erysipelotrichales</taxon>
        <taxon>Erysipelotrichaceae</taxon>
        <taxon>Amedibacillus</taxon>
    </lineage>
</organism>
<sequence>METIRYHKEDIQAVVKQLKQKKVIAFPTDTVYGLGVIYDEEALAALKYSKGRPENKPIPTMVGSLAQMEEIAVLNEEAKKLVAAFMPGAFTMILKKKDSVADFVTNGMETIGIRMPQDDFVLELLRQVGSPMLVTSANLSGEATGLVDVQVLSQLDGRIDGIVLGEAGGKVASTIVDMTSGKLKILREGPISKAMLEAALKK</sequence>
<dbReference type="EC" id="2.7.7.87" evidence="3"/>
<accession>A0A415PEC3</accession>
<keyword evidence="8" id="KW-0547">Nucleotide-binding</keyword>
<keyword evidence="9" id="KW-0067">ATP-binding</keyword>
<keyword evidence="7" id="KW-0548">Nucleotidyltransferase</keyword>
<dbReference type="InterPro" id="IPR017945">
    <property type="entry name" value="DHBP_synth_RibB-like_a/b_dom"/>
</dbReference>
<evidence type="ECO:0000256" key="1">
    <source>
        <dbReference type="ARBA" id="ARBA00004496"/>
    </source>
</evidence>
<dbReference type="Pfam" id="PF01300">
    <property type="entry name" value="Sua5_yciO_yrdC"/>
    <property type="match status" value="1"/>
</dbReference>
<reference evidence="13 14" key="1">
    <citation type="submission" date="2018-08" db="EMBL/GenBank/DDBJ databases">
        <title>A genome reference for cultivated species of the human gut microbiota.</title>
        <authorList>
            <person name="Zou Y."/>
            <person name="Xue W."/>
            <person name="Luo G."/>
        </authorList>
    </citation>
    <scope>NUCLEOTIDE SEQUENCE [LARGE SCALE GENOMIC DNA]</scope>
    <source>
        <strain evidence="13 14">AF35-6BH</strain>
    </source>
</reference>
<keyword evidence="5" id="KW-0808">Transferase</keyword>
<evidence type="ECO:0000256" key="2">
    <source>
        <dbReference type="ARBA" id="ARBA00007663"/>
    </source>
</evidence>
<dbReference type="GO" id="GO:0003725">
    <property type="term" value="F:double-stranded RNA binding"/>
    <property type="evidence" value="ECO:0007669"/>
    <property type="project" value="InterPro"/>
</dbReference>
<gene>
    <name evidence="13" type="ORF">DWZ83_05775</name>
</gene>
<dbReference type="Proteomes" id="UP000284868">
    <property type="component" value="Unassembled WGS sequence"/>
</dbReference>
<evidence type="ECO:0000259" key="12">
    <source>
        <dbReference type="PROSITE" id="PS51163"/>
    </source>
</evidence>
<dbReference type="NCBIfam" id="TIGR00057">
    <property type="entry name" value="L-threonylcarbamoyladenylate synthase"/>
    <property type="match status" value="1"/>
</dbReference>
<dbReference type="PANTHER" id="PTHR17490:SF16">
    <property type="entry name" value="THREONYLCARBAMOYL-AMP SYNTHASE"/>
    <property type="match status" value="1"/>
</dbReference>